<name>A0A7W3MSQ9_9ACTN</name>
<evidence type="ECO:0000313" key="2">
    <source>
        <dbReference type="EMBL" id="MBA9001221.1"/>
    </source>
</evidence>
<evidence type="ECO:0000259" key="1">
    <source>
        <dbReference type="Pfam" id="PF04149"/>
    </source>
</evidence>
<sequence>MDVTRVEWRKSSHSSSNGGNCVELADLASVVGIRDSKSPEAGHLAVDRAALSRLVGEIKGGDLDL</sequence>
<feature type="domain" description="DUF397" evidence="1">
    <location>
        <begin position="7"/>
        <end position="59"/>
    </location>
</feature>
<evidence type="ECO:0000313" key="3">
    <source>
        <dbReference type="Proteomes" id="UP000539313"/>
    </source>
</evidence>
<dbReference type="EMBL" id="JACJII010000001">
    <property type="protein sequence ID" value="MBA9001221.1"/>
    <property type="molecule type" value="Genomic_DNA"/>
</dbReference>
<organism evidence="2 3">
    <name type="scientific">Thermomonospora cellulosilytica</name>
    <dbReference type="NCBI Taxonomy" id="1411118"/>
    <lineage>
        <taxon>Bacteria</taxon>
        <taxon>Bacillati</taxon>
        <taxon>Actinomycetota</taxon>
        <taxon>Actinomycetes</taxon>
        <taxon>Streptosporangiales</taxon>
        <taxon>Thermomonosporaceae</taxon>
        <taxon>Thermomonospora</taxon>
    </lineage>
</organism>
<proteinExistence type="predicted"/>
<dbReference type="Pfam" id="PF04149">
    <property type="entry name" value="DUF397"/>
    <property type="match status" value="1"/>
</dbReference>
<gene>
    <name evidence="2" type="ORF">HNR21_000103</name>
</gene>
<reference evidence="2 3" key="1">
    <citation type="submission" date="2020-08" db="EMBL/GenBank/DDBJ databases">
        <title>Sequencing the genomes of 1000 actinobacteria strains.</title>
        <authorList>
            <person name="Klenk H.-P."/>
        </authorList>
    </citation>
    <scope>NUCLEOTIDE SEQUENCE [LARGE SCALE GENOMIC DNA]</scope>
    <source>
        <strain evidence="2 3">DSM 45823</strain>
    </source>
</reference>
<dbReference type="AlphaFoldDB" id="A0A7W3MSQ9"/>
<accession>A0A7W3MSQ9</accession>
<protein>
    <recommendedName>
        <fullName evidence="1">DUF397 domain-containing protein</fullName>
    </recommendedName>
</protein>
<dbReference type="Proteomes" id="UP000539313">
    <property type="component" value="Unassembled WGS sequence"/>
</dbReference>
<keyword evidence="3" id="KW-1185">Reference proteome</keyword>
<dbReference type="RefSeq" id="WP_182703628.1">
    <property type="nucleotide sequence ID" value="NZ_JACJII010000001.1"/>
</dbReference>
<comment type="caution">
    <text evidence="2">The sequence shown here is derived from an EMBL/GenBank/DDBJ whole genome shotgun (WGS) entry which is preliminary data.</text>
</comment>
<dbReference type="InterPro" id="IPR007278">
    <property type="entry name" value="DUF397"/>
</dbReference>